<dbReference type="AlphaFoldDB" id="A0ABD2W789"/>
<evidence type="ECO:0000313" key="2">
    <source>
        <dbReference type="Proteomes" id="UP001627154"/>
    </source>
</evidence>
<gene>
    <name evidence="1" type="ORF">TKK_016114</name>
</gene>
<protein>
    <submittedName>
        <fullName evidence="1">Uncharacterized protein</fullName>
    </submittedName>
</protein>
<dbReference type="PANTHER" id="PTHR33053">
    <property type="entry name" value="PROTEIN, PUTATIVE-RELATED"/>
    <property type="match status" value="1"/>
</dbReference>
<dbReference type="EMBL" id="JBJJXI010000128">
    <property type="protein sequence ID" value="KAL3388681.1"/>
    <property type="molecule type" value="Genomic_DNA"/>
</dbReference>
<reference evidence="1 2" key="1">
    <citation type="journal article" date="2024" name="bioRxiv">
        <title>A reference genome for Trichogramma kaykai: A tiny desert-dwelling parasitoid wasp with competing sex-ratio distorters.</title>
        <authorList>
            <person name="Culotta J."/>
            <person name="Lindsey A.R."/>
        </authorList>
    </citation>
    <scope>NUCLEOTIDE SEQUENCE [LARGE SCALE GENOMIC DNA]</scope>
    <source>
        <strain evidence="1 2">KSX58</strain>
    </source>
</reference>
<sequence>MRPTDEFSDYKAVEHRFFLLYCGPFVLKDFLTDKAYNHFMLLHAACRMLSSPNVMTFATIAKSYLELYVEQAPDVYKPEFVNLNVHYLNHLVDDLMYAKSNLENISAFPFETELGKIKNFLLSPHRILAQYCRRLHEEREIINKVAQLPKDLEIKKVKKVMNNKIVQILEFVQIDDEVCLSVVDYSRKRSVYEFPCESSMLNTYEIIDQVTDSTKRPIKLDDIQFKLVKLMIGCEKSEQKTFVLPLLH</sequence>
<name>A0ABD2W789_9HYME</name>
<comment type="caution">
    <text evidence="1">The sequence shown here is derived from an EMBL/GenBank/DDBJ whole genome shotgun (WGS) entry which is preliminary data.</text>
</comment>
<accession>A0ABD2W789</accession>
<proteinExistence type="predicted"/>
<keyword evidence="2" id="KW-1185">Reference proteome</keyword>
<organism evidence="1 2">
    <name type="scientific">Trichogramma kaykai</name>
    <dbReference type="NCBI Taxonomy" id="54128"/>
    <lineage>
        <taxon>Eukaryota</taxon>
        <taxon>Metazoa</taxon>
        <taxon>Ecdysozoa</taxon>
        <taxon>Arthropoda</taxon>
        <taxon>Hexapoda</taxon>
        <taxon>Insecta</taxon>
        <taxon>Pterygota</taxon>
        <taxon>Neoptera</taxon>
        <taxon>Endopterygota</taxon>
        <taxon>Hymenoptera</taxon>
        <taxon>Apocrita</taxon>
        <taxon>Proctotrupomorpha</taxon>
        <taxon>Chalcidoidea</taxon>
        <taxon>Trichogrammatidae</taxon>
        <taxon>Trichogramma</taxon>
    </lineage>
</organism>
<evidence type="ECO:0000313" key="1">
    <source>
        <dbReference type="EMBL" id="KAL3388681.1"/>
    </source>
</evidence>
<dbReference type="Proteomes" id="UP001627154">
    <property type="component" value="Unassembled WGS sequence"/>
</dbReference>